<feature type="compositionally biased region" description="Gly residues" evidence="5">
    <location>
        <begin position="151"/>
        <end position="203"/>
    </location>
</feature>
<evidence type="ECO:0000256" key="1">
    <source>
        <dbReference type="ARBA" id="ARBA00001913"/>
    </source>
</evidence>
<feature type="transmembrane region" description="Helical" evidence="6">
    <location>
        <begin position="486"/>
        <end position="507"/>
    </location>
</feature>
<keyword evidence="4" id="KW-0175">Coiled coil</keyword>
<evidence type="ECO:0000256" key="6">
    <source>
        <dbReference type="SAM" id="Phobius"/>
    </source>
</evidence>
<keyword evidence="10" id="KW-1185">Reference proteome</keyword>
<protein>
    <submittedName>
        <fullName evidence="9">TvaII protein</fullName>
    </submittedName>
</protein>
<sequence length="1305" mass="139932">MSKMQSLGAAFLIIGIAGAYVAPTTVEDLAAAAVEREESECNAGDAECKDLHLAQLRAVKKDGQDSENYLHGSEHNLDYLGASEPAPTGWGSGGSSYNGGSSGGSSYNGGSSSWDGNGGSSFNPGSSGGSSYSGGSSSWDGNGGSSFNPGSSGGSGGGGSSFNPGSSGGSSSWGGGGGSSFNPGSSGGSSYNGGSSSWGGNGGSSFNPGSSGGSHYNSGNQVGGSSQWGGSGGSSYNGGSQVGGSSQFDPTPTGRPPYSTTGRPPFNGGSGKPPYDGGNHGGSGKPPHGCGKRATPCRSNNECCSNICNYAYYSWTQTAPPMPYMCTTAPWVPPPKTSLIIIIIIITIIIITIIIIIITIIIIIMMLMMTRNLYTCMMDYTQLPTQLDQRFEQLETGGALRAAILDLSQKALLAQPSEKALAKDDQKKEKEAAFDLLDALTKSGALPLVNASLHVVVSATHCFDKTVTETVIQDNMNPIENVERSALLMAACLLLPSISSQLLHWFVPFGPDILSEACAATVQLSLHGDVLGKMRFASDLLSCIAELGTFENEKRFGEAGLRRMRSPKDWRNEVVYSVMVDRFANGDIMNDLYNIPHYQKQDLKTGEPWNLYQWRHGGDLLGVLGRLSYLKHLGATVVALSPVFLNSGGEYHGYSISDLATIDPGFGDAQLLQTLVAEAHQLGIRVVLDVQVNHAVAAGLEYRSVHVDPVSQVSNCVASFEEAEIRCSVMSSELEHAAIMKRSCAIARYSVRDKPLLTEAPADLVLRRASAEFFARCGPKRDRPNNHDFFNEPHDSEEYEEEHVAPRVNAFRNFMAQVCEQVCIEFEREVTQMSEDILMYRGELARCADLLAFQLGKEKQYHNMLENIADNTTTLIGKSAELGQKHDAHEPLREQMNQIMDIIMNTHKDVHAGHGVAHNDHRQLVESHLLTSAQLQNQAEAVQAELDNIMKVLNVPVVAYTKAPALPSPAAPVKTSSPYMPYSPPQANNPQSPGMSLGSPAGKKPLGASPTRTSPQGRNDGSRNGEPAVSLMLSAGLLWTEFLGDALIEFDTMNPSFQEVSTNLLKYWVAYADIDGLRLSSVDFISADFTAYLSTHLRHYAKKLGKAHFFLIGEVDLADQPFGLQHLGTMAGSHPASLPYQLKRAKEELCPYYAGLQPPTPGLMAAYPTAEVAQLRSVTSSQLPPAEFFQGASFLAAKEVQRDIGSVADVRSAWTAAESYQLPRLLSVTTSDHEELHSWRSVVSLAWSLTWRGIPEIWYGAEFGFTGLCYGNEAERQEILQRMVSAKISPGVAEDVCSSFGDQGT</sequence>
<proteinExistence type="predicted"/>
<gene>
    <name evidence="9" type="primary">tvaII</name>
    <name evidence="9" type="ORF">SNAT2548_LOCUS18711</name>
</gene>
<dbReference type="Gene3D" id="3.20.20.80">
    <property type="entry name" value="Glycosidases"/>
    <property type="match status" value="2"/>
</dbReference>
<dbReference type="GO" id="GO:0030980">
    <property type="term" value="P:alpha-glucan catabolic process"/>
    <property type="evidence" value="ECO:0007669"/>
    <property type="project" value="TreeGrafter"/>
</dbReference>
<keyword evidence="6" id="KW-0812">Transmembrane</keyword>
<feature type="region of interest" description="Disordered" evidence="5">
    <location>
        <begin position="966"/>
        <end position="1026"/>
    </location>
</feature>
<dbReference type="PANTHER" id="PTHR10357:SF215">
    <property type="entry name" value="ALPHA-AMYLASE 1"/>
    <property type="match status" value="1"/>
</dbReference>
<accession>A0A812PRU9</accession>
<evidence type="ECO:0000256" key="4">
    <source>
        <dbReference type="SAM" id="Coils"/>
    </source>
</evidence>
<dbReference type="PANTHER" id="PTHR10357">
    <property type="entry name" value="ALPHA-AMYLASE FAMILY MEMBER"/>
    <property type="match status" value="1"/>
</dbReference>
<organism evidence="9 10">
    <name type="scientific">Symbiodinium natans</name>
    <dbReference type="NCBI Taxonomy" id="878477"/>
    <lineage>
        <taxon>Eukaryota</taxon>
        <taxon>Sar</taxon>
        <taxon>Alveolata</taxon>
        <taxon>Dinophyceae</taxon>
        <taxon>Suessiales</taxon>
        <taxon>Symbiodiniaceae</taxon>
        <taxon>Symbiodinium</taxon>
    </lineage>
</organism>
<feature type="region of interest" description="Disordered" evidence="5">
    <location>
        <begin position="118"/>
        <end position="292"/>
    </location>
</feature>
<feature type="compositionally biased region" description="Low complexity" evidence="5">
    <location>
        <begin position="133"/>
        <end position="150"/>
    </location>
</feature>
<comment type="caution">
    <text evidence="9">The sequence shown here is derived from an EMBL/GenBank/DDBJ whole genome shotgun (WGS) entry which is preliminary data.</text>
</comment>
<feature type="compositionally biased region" description="Polar residues" evidence="5">
    <location>
        <begin position="985"/>
        <end position="994"/>
    </location>
</feature>
<feature type="transmembrane region" description="Helical" evidence="6">
    <location>
        <begin position="339"/>
        <end position="368"/>
    </location>
</feature>
<feature type="coiled-coil region" evidence="4">
    <location>
        <begin position="925"/>
        <end position="952"/>
    </location>
</feature>
<evidence type="ECO:0000256" key="5">
    <source>
        <dbReference type="SAM" id="MobiDB-lite"/>
    </source>
</evidence>
<feature type="signal peptide" evidence="7">
    <location>
        <begin position="1"/>
        <end position="19"/>
    </location>
</feature>
<feature type="domain" description="Glycosyl hydrolase family 13 catalytic" evidence="8">
    <location>
        <begin position="577"/>
        <end position="1287"/>
    </location>
</feature>
<evidence type="ECO:0000259" key="8">
    <source>
        <dbReference type="SMART" id="SM00642"/>
    </source>
</evidence>
<dbReference type="EMBL" id="CAJNDS010002153">
    <property type="protein sequence ID" value="CAE7353632.1"/>
    <property type="molecule type" value="Genomic_DNA"/>
</dbReference>
<dbReference type="Proteomes" id="UP000604046">
    <property type="component" value="Unassembled WGS sequence"/>
</dbReference>
<name>A0A812PRU9_9DINO</name>
<evidence type="ECO:0000256" key="2">
    <source>
        <dbReference type="ARBA" id="ARBA00022723"/>
    </source>
</evidence>
<feature type="chain" id="PRO_5032819309" evidence="7">
    <location>
        <begin position="20"/>
        <end position="1305"/>
    </location>
</feature>
<comment type="cofactor">
    <cofactor evidence="1">
        <name>Ca(2+)</name>
        <dbReference type="ChEBI" id="CHEBI:29108"/>
    </cofactor>
</comment>
<evidence type="ECO:0000256" key="7">
    <source>
        <dbReference type="SAM" id="SignalP"/>
    </source>
</evidence>
<feature type="compositionally biased region" description="Low complexity" evidence="5">
    <location>
        <begin position="204"/>
        <end position="225"/>
    </location>
</feature>
<keyword evidence="2" id="KW-0479">Metal-binding</keyword>
<dbReference type="InterPro" id="IPR017853">
    <property type="entry name" value="GH"/>
</dbReference>
<keyword evidence="3 7" id="KW-0732">Signal</keyword>
<feature type="compositionally biased region" description="Gly residues" evidence="5">
    <location>
        <begin position="226"/>
        <end position="242"/>
    </location>
</feature>
<evidence type="ECO:0000256" key="3">
    <source>
        <dbReference type="ARBA" id="ARBA00022729"/>
    </source>
</evidence>
<dbReference type="SMART" id="SM00642">
    <property type="entry name" value="Aamy"/>
    <property type="match status" value="1"/>
</dbReference>
<dbReference type="GO" id="GO:0005992">
    <property type="term" value="P:trehalose biosynthetic process"/>
    <property type="evidence" value="ECO:0007669"/>
    <property type="project" value="TreeGrafter"/>
</dbReference>
<keyword evidence="6" id="KW-0472">Membrane</keyword>
<dbReference type="InterPro" id="IPR006047">
    <property type="entry name" value="GH13_cat_dom"/>
</dbReference>
<reference evidence="9" key="1">
    <citation type="submission" date="2021-02" db="EMBL/GenBank/DDBJ databases">
        <authorList>
            <person name="Dougan E. K."/>
            <person name="Rhodes N."/>
            <person name="Thang M."/>
            <person name="Chan C."/>
        </authorList>
    </citation>
    <scope>NUCLEOTIDE SEQUENCE</scope>
</reference>
<evidence type="ECO:0000313" key="9">
    <source>
        <dbReference type="EMBL" id="CAE7353632.1"/>
    </source>
</evidence>
<dbReference type="SUPFAM" id="SSF51445">
    <property type="entry name" value="(Trans)glycosidases"/>
    <property type="match status" value="1"/>
</dbReference>
<dbReference type="Pfam" id="PF00128">
    <property type="entry name" value="Alpha-amylase"/>
    <property type="match status" value="1"/>
</dbReference>
<feature type="compositionally biased region" description="Polar residues" evidence="5">
    <location>
        <begin position="1010"/>
        <end position="1019"/>
    </location>
</feature>
<evidence type="ECO:0000313" key="10">
    <source>
        <dbReference type="Proteomes" id="UP000604046"/>
    </source>
</evidence>
<dbReference type="GO" id="GO:0047470">
    <property type="term" value="F:(1,4)-alpha-D-glucan 1-alpha-D-glucosylmutase activity"/>
    <property type="evidence" value="ECO:0007669"/>
    <property type="project" value="TreeGrafter"/>
</dbReference>
<keyword evidence="6" id="KW-1133">Transmembrane helix</keyword>
<dbReference type="OrthoDB" id="1740265at2759"/>